<accession>A0AE83</accession>
<feature type="region of interest" description="Disordered" evidence="1">
    <location>
        <begin position="322"/>
        <end position="381"/>
    </location>
</feature>
<reference evidence="3" key="1">
    <citation type="journal article" date="2006" name="Microbiology (Mosc.)">
        <title>Multiple biosynthetic and uptake systems mediate siderophore-dependent iron acquisition in Streptomyces coelicolor A3(2) and Streptomyces ambofaciens ATCC 23877.</title>
        <authorList>
            <person name="Barona-Gomez F."/>
            <person name="Lautru S."/>
            <person name="Francou F.X."/>
            <person name="Leblond P."/>
            <person name="Pernodet J.L."/>
            <person name="Challis G.L."/>
        </authorList>
    </citation>
    <scope>NUCLEOTIDE SEQUENCE</scope>
    <source>
        <strain evidence="3">ATCC 23877</strain>
    </source>
</reference>
<evidence type="ECO:0000313" key="4">
    <source>
        <dbReference type="Proteomes" id="UP000061018"/>
    </source>
</evidence>
<gene>
    <name evidence="2" type="ORF">SAM23877_6488</name>
    <name evidence="3" type="ORF">SAMR1083</name>
</gene>
<proteinExistence type="predicted"/>
<feature type="compositionally biased region" description="Low complexity" evidence="1">
    <location>
        <begin position="355"/>
        <end position="370"/>
    </location>
</feature>
<reference evidence="3" key="2">
    <citation type="journal article" date="2006" name="Mol. Biol. Evol.">
        <title>Evolution of the terminal regions of the Streptomyces linear chromosome.</title>
        <authorList>
            <person name="Choulet F."/>
            <person name="Aigle B."/>
            <person name="Gallois A."/>
            <person name="Mangenot S."/>
            <person name="Gerbaud C."/>
            <person name="Truong C."/>
            <person name="Francou F.X."/>
            <person name="Fourrier C."/>
            <person name="Guerineau M."/>
            <person name="Decaris B."/>
            <person name="Barbe V."/>
            <person name="Pernodet J.L."/>
            <person name="Leblond P."/>
        </authorList>
    </citation>
    <scope>NUCLEOTIDE SEQUENCE</scope>
    <source>
        <strain evidence="3">ATCC 23877</strain>
    </source>
</reference>
<evidence type="ECO:0000256" key="1">
    <source>
        <dbReference type="SAM" id="MobiDB-lite"/>
    </source>
</evidence>
<protein>
    <submittedName>
        <fullName evidence="3">Putative antibiotic production activating factor</fullName>
    </submittedName>
</protein>
<name>A0AE83_STRA7</name>
<sequence length="381" mass="40894">MVTPGHEGDPLVDATREAVSTAVEAWRLMMAVADAVRRHQQRRRGGVEEDLPPAGEAATDIASTVRDLVPDDIAVALMGGADWPQMAQQTAALRRAGVDLGVFLPQLAEVAVTVRDAVAENAIRISRDGTGEWERMLRETLPAGPVREAILSSPTWPDIAATMARLNADGIDVRQILASAHNEGVGLDQAVARVLGAESAPATSRDATLSYGPLTTGLDLPRDLDLSDRARAMRQLAISPVENERYGRWVQEAMFGREREAGLLLAARQWPLLATRMAEMEREGKPVRDHLDRLLADTSWEQGSSARLSARLVQATHNALRRPLEEVDSSRAAVDTAAARSQSASVDPAKRRSAAKSPASAEPAIAAHRAVGQAPARGRGK</sequence>
<dbReference type="AlphaFoldDB" id="A0AE83"/>
<dbReference type="EMBL" id="CP012382">
    <property type="protein sequence ID" value="AKZ59533.1"/>
    <property type="molecule type" value="Genomic_DNA"/>
</dbReference>
<evidence type="ECO:0000313" key="2">
    <source>
        <dbReference type="EMBL" id="AKZ59533.1"/>
    </source>
</evidence>
<dbReference type="KEGG" id="samb:SAM23877_6488"/>
<dbReference type="Proteomes" id="UP000061018">
    <property type="component" value="Chromosome"/>
</dbReference>
<dbReference type="RefSeq" id="WP_053140101.1">
    <property type="nucleotide sequence ID" value="NZ_CP012382.1"/>
</dbReference>
<evidence type="ECO:0000313" key="3">
    <source>
        <dbReference type="EMBL" id="CAJ88792.1"/>
    </source>
</evidence>
<dbReference type="EMBL" id="AM238664">
    <property type="protein sequence ID" value="CAJ88792.1"/>
    <property type="molecule type" value="Genomic_DNA"/>
</dbReference>
<reference evidence="4" key="3">
    <citation type="journal article" date="2015" name="J. Biotechnol.">
        <title>Complete genome sequence of Streptomyces ambofaciens ATCC 23877, the spiramycin producer.</title>
        <authorList>
            <person name="Thibessard A."/>
            <person name="Haas D."/>
            <person name="Gerbaud C."/>
            <person name="Aigle B."/>
            <person name="Lautru S."/>
            <person name="Pernodet J.L."/>
            <person name="Leblond P."/>
        </authorList>
    </citation>
    <scope>NUCLEOTIDE SEQUENCE [LARGE SCALE GENOMIC DNA]</scope>
    <source>
        <strain evidence="4">ATCC 23877 / 3486 / DSM 40053 / JCM 4204 / NBRC 12836 / NRRL B-2516</strain>
    </source>
</reference>
<reference evidence="2" key="4">
    <citation type="submission" date="2015-07" db="EMBL/GenBank/DDBJ databases">
        <title>Complete genome sequence of Streptomyces ambofaciens ATCC 23877, the spiramycin producer.</title>
        <authorList>
            <person name="Thibessard A."/>
            <person name="Haas D."/>
            <person name="Gerbaud C."/>
            <person name="Aigle B."/>
            <person name="Lautru S."/>
            <person name="Pernodet J.-L."/>
            <person name="Leblond P."/>
        </authorList>
    </citation>
    <scope>NUCLEOTIDE SEQUENCE [LARGE SCALE GENOMIC DNA]</scope>
    <source>
        <strain evidence="2">ATCC 23877</strain>
    </source>
</reference>
<organism evidence="3">
    <name type="scientific">Streptomyces ambofaciens (strain ATCC 23877 / 3486 / DSM 40053 / JCM 4204 / NBRC 12836 / NRRL B-2516)</name>
    <dbReference type="NCBI Taxonomy" id="278992"/>
    <lineage>
        <taxon>Bacteria</taxon>
        <taxon>Bacillati</taxon>
        <taxon>Actinomycetota</taxon>
        <taxon>Actinomycetes</taxon>
        <taxon>Kitasatosporales</taxon>
        <taxon>Streptomycetaceae</taxon>
        <taxon>Streptomyces</taxon>
    </lineage>
</organism>